<name>A0A401XLX1_9FLAO</name>
<sequence length="346" mass="41138">MAETYPAFKRQQKIVEILQHPFHEYCVEDVVEQINTWLMRNGYQPITRRTFYNDIEEIEKGGEIVVDKVRKGRRIIYKIASPDIQENASWTRQLSERDKELYRLYFSTLGDFKAIIDADIFEKLTALTELREERVAKQYNKITYDLNVDYHNVKLVPKIVYSVLKGLKADVLYAPFTDEKQQFEFHPWHMRHYNGRWFVFGKAMHRPELRIMNLAVDRIESYELSTKEAMPNTEIDFTEYFEDIVGVTRPEGATPEKIRIWVDKNVLPYIRTKPIHQSQKIIQKSESENGAEIQLQVIINQELKNQLLSFGGQIEILSPDHFRKQIMLESMKMLHRYTRIIENTEK</sequence>
<comment type="caution">
    <text evidence="3">The sequence shown here is derived from an EMBL/GenBank/DDBJ whole genome shotgun (WGS) entry which is preliminary data.</text>
</comment>
<dbReference type="InterPro" id="IPR051534">
    <property type="entry name" value="CBASS_pafABC_assoc_protein"/>
</dbReference>
<dbReference type="PANTHER" id="PTHR34580:SF9">
    <property type="entry name" value="SLL5097 PROTEIN"/>
    <property type="match status" value="1"/>
</dbReference>
<organism evidence="3 4">
    <name type="scientific">Thermaurantimonas aggregans</name>
    <dbReference type="NCBI Taxonomy" id="2173829"/>
    <lineage>
        <taxon>Bacteria</taxon>
        <taxon>Pseudomonadati</taxon>
        <taxon>Bacteroidota</taxon>
        <taxon>Flavobacteriia</taxon>
        <taxon>Flavobacteriales</taxon>
        <taxon>Schleiferiaceae</taxon>
        <taxon>Thermaurantimonas</taxon>
    </lineage>
</organism>
<dbReference type="Proteomes" id="UP000286715">
    <property type="component" value="Unassembled WGS sequence"/>
</dbReference>
<feature type="domain" description="WYL" evidence="1">
    <location>
        <begin position="163"/>
        <end position="223"/>
    </location>
</feature>
<evidence type="ECO:0000259" key="2">
    <source>
        <dbReference type="Pfam" id="PF25583"/>
    </source>
</evidence>
<evidence type="ECO:0000313" key="4">
    <source>
        <dbReference type="Proteomes" id="UP000286715"/>
    </source>
</evidence>
<dbReference type="Pfam" id="PF13280">
    <property type="entry name" value="WYL"/>
    <property type="match status" value="1"/>
</dbReference>
<dbReference type="PANTHER" id="PTHR34580">
    <property type="match status" value="1"/>
</dbReference>
<keyword evidence="4" id="KW-1185">Reference proteome</keyword>
<evidence type="ECO:0000259" key="1">
    <source>
        <dbReference type="Pfam" id="PF13280"/>
    </source>
</evidence>
<gene>
    <name evidence="3" type="ORF">JCM31826_14890</name>
</gene>
<dbReference type="EMBL" id="BHZE01000014">
    <property type="protein sequence ID" value="GCD78007.1"/>
    <property type="molecule type" value="Genomic_DNA"/>
</dbReference>
<proteinExistence type="predicted"/>
<dbReference type="Pfam" id="PF25583">
    <property type="entry name" value="WCX"/>
    <property type="match status" value="1"/>
</dbReference>
<dbReference type="AlphaFoldDB" id="A0A401XLX1"/>
<feature type="domain" description="WCX" evidence="2">
    <location>
        <begin position="255"/>
        <end position="327"/>
    </location>
</feature>
<reference evidence="3 4" key="1">
    <citation type="submission" date="2018-11" db="EMBL/GenBank/DDBJ databases">
        <title>Schleiferia aggregans sp. nov., a moderately thermophilic heterotrophic bacterium isolated from microbial mats at a terrestrial hot spring.</title>
        <authorList>
            <person name="Iino T."/>
            <person name="Ohkuma M."/>
            <person name="Haruta S."/>
        </authorList>
    </citation>
    <scope>NUCLEOTIDE SEQUENCE [LARGE SCALE GENOMIC DNA]</scope>
    <source>
        <strain evidence="3 4">LA</strain>
    </source>
</reference>
<dbReference type="InterPro" id="IPR057727">
    <property type="entry name" value="WCX_dom"/>
</dbReference>
<evidence type="ECO:0000313" key="3">
    <source>
        <dbReference type="EMBL" id="GCD78007.1"/>
    </source>
</evidence>
<dbReference type="RefSeq" id="WP_124398071.1">
    <property type="nucleotide sequence ID" value="NZ_BHZE01000014.1"/>
</dbReference>
<dbReference type="OrthoDB" id="43316at2"/>
<accession>A0A401XLX1</accession>
<protein>
    <submittedName>
        <fullName evidence="3">WYL domain-containing protein</fullName>
    </submittedName>
</protein>
<dbReference type="InterPro" id="IPR026881">
    <property type="entry name" value="WYL_dom"/>
</dbReference>